<keyword evidence="3" id="KW-1185">Reference proteome</keyword>
<dbReference type="Proteomes" id="UP000553766">
    <property type="component" value="Unassembled WGS sequence"/>
</dbReference>
<evidence type="ECO:0000313" key="2">
    <source>
        <dbReference type="EMBL" id="MBB5516191.1"/>
    </source>
</evidence>
<dbReference type="InterPro" id="IPR028896">
    <property type="entry name" value="GcvT/YgfZ/DmdA"/>
</dbReference>
<comment type="caution">
    <text evidence="2">The sequence shown here is derived from an EMBL/GenBank/DDBJ whole genome shotgun (WGS) entry which is preliminary data.</text>
</comment>
<protein>
    <submittedName>
        <fullName evidence="2">Glycine cleavage system aminomethyltransferase T</fullName>
    </submittedName>
</protein>
<proteinExistence type="predicted"/>
<dbReference type="PANTHER" id="PTHR43757">
    <property type="entry name" value="AMINOMETHYLTRANSFERASE"/>
    <property type="match status" value="1"/>
</dbReference>
<dbReference type="InterPro" id="IPR029043">
    <property type="entry name" value="GcvT/YgfZ_C"/>
</dbReference>
<keyword evidence="2" id="KW-0808">Transferase</keyword>
<name>A0A840WNK4_9RHOB</name>
<sequence>MLEAGLGFAVKPDKGSFIGRDAVLRKKEGGLARRLVQFQLSDPAAMVFHNEGILRDGARVGIVTSGNYGHTLGAGIAMGYVPCAGETAVQVLASRYEIEIAGERVPATPSLTPLYDPTHVRMRA</sequence>
<dbReference type="SUPFAM" id="SSF101790">
    <property type="entry name" value="Aminomethyltransferase beta-barrel domain"/>
    <property type="match status" value="1"/>
</dbReference>
<dbReference type="PANTHER" id="PTHR43757:SF15">
    <property type="entry name" value="PYRUVATE DEHYDROGENASE PHOSPHATASE REGULATORY SUBUNIT, MITOCHONDRIAL-LIKE"/>
    <property type="match status" value="1"/>
</dbReference>
<dbReference type="Gene3D" id="2.40.30.110">
    <property type="entry name" value="Aminomethyltransferase beta-barrel domains"/>
    <property type="match status" value="1"/>
</dbReference>
<dbReference type="GO" id="GO:0032259">
    <property type="term" value="P:methylation"/>
    <property type="evidence" value="ECO:0007669"/>
    <property type="project" value="UniProtKB-KW"/>
</dbReference>
<keyword evidence="2" id="KW-0489">Methyltransferase</keyword>
<dbReference type="Gene3D" id="4.10.1250.10">
    <property type="entry name" value="Aminomethyltransferase fragment"/>
    <property type="match status" value="1"/>
</dbReference>
<reference evidence="2 3" key="1">
    <citation type="submission" date="2020-08" db="EMBL/GenBank/DDBJ databases">
        <title>Genomic Encyclopedia of Type Strains, Phase IV (KMG-IV): sequencing the most valuable type-strain genomes for metagenomic binning, comparative biology and taxonomic classification.</title>
        <authorList>
            <person name="Goeker M."/>
        </authorList>
    </citation>
    <scope>NUCLEOTIDE SEQUENCE [LARGE SCALE GENOMIC DNA]</scope>
    <source>
        <strain evidence="2 3">DSM 103377</strain>
    </source>
</reference>
<dbReference type="SUPFAM" id="SSF103025">
    <property type="entry name" value="Folate-binding domain"/>
    <property type="match status" value="1"/>
</dbReference>
<dbReference type="EMBL" id="JACIJS010000006">
    <property type="protein sequence ID" value="MBB5516191.1"/>
    <property type="molecule type" value="Genomic_DNA"/>
</dbReference>
<dbReference type="InterPro" id="IPR013977">
    <property type="entry name" value="GcvT_C"/>
</dbReference>
<gene>
    <name evidence="2" type="ORF">FHS89_002217</name>
</gene>
<feature type="domain" description="Aminomethyltransferase C-terminal" evidence="1">
    <location>
        <begin position="33"/>
        <end position="116"/>
    </location>
</feature>
<accession>A0A840WNK4</accession>
<organism evidence="2 3">
    <name type="scientific">Rubricella aquisinus</name>
    <dbReference type="NCBI Taxonomy" id="2028108"/>
    <lineage>
        <taxon>Bacteria</taxon>
        <taxon>Pseudomonadati</taxon>
        <taxon>Pseudomonadota</taxon>
        <taxon>Alphaproteobacteria</taxon>
        <taxon>Rhodobacterales</taxon>
        <taxon>Paracoccaceae</taxon>
        <taxon>Rubricella</taxon>
    </lineage>
</organism>
<evidence type="ECO:0000259" key="1">
    <source>
        <dbReference type="Pfam" id="PF08669"/>
    </source>
</evidence>
<dbReference type="Pfam" id="PF08669">
    <property type="entry name" value="GCV_T_C"/>
    <property type="match status" value="1"/>
</dbReference>
<evidence type="ECO:0000313" key="3">
    <source>
        <dbReference type="Proteomes" id="UP000553766"/>
    </source>
</evidence>
<dbReference type="AlphaFoldDB" id="A0A840WNK4"/>
<dbReference type="GO" id="GO:0008168">
    <property type="term" value="F:methyltransferase activity"/>
    <property type="evidence" value="ECO:0007669"/>
    <property type="project" value="UniProtKB-KW"/>
</dbReference>